<dbReference type="GO" id="GO:0004674">
    <property type="term" value="F:protein serine/threonine kinase activity"/>
    <property type="evidence" value="ECO:0007669"/>
    <property type="project" value="UniProtKB-EC"/>
</dbReference>
<keyword evidence="7" id="KW-0472">Membrane</keyword>
<dbReference type="EC" id="2.7.11.1" evidence="9"/>
<dbReference type="InterPro" id="IPR008271">
    <property type="entry name" value="Ser/Thr_kinase_AS"/>
</dbReference>
<protein>
    <submittedName>
        <fullName evidence="9">Serine/threonine-protein kinase</fullName>
        <ecNumber evidence="9">2.7.11.1</ecNumber>
    </submittedName>
</protein>
<dbReference type="Gene3D" id="1.25.40.10">
    <property type="entry name" value="Tetratricopeptide repeat domain"/>
    <property type="match status" value="1"/>
</dbReference>
<keyword evidence="1 9" id="KW-0808">Transferase</keyword>
<dbReference type="Pfam" id="PF00069">
    <property type="entry name" value="Pkinase"/>
    <property type="match status" value="1"/>
</dbReference>
<dbReference type="EMBL" id="JBIGHV010000009">
    <property type="protein sequence ID" value="MFG6432775.1"/>
    <property type="molecule type" value="Genomic_DNA"/>
</dbReference>
<dbReference type="PANTHER" id="PTHR43289:SF34">
    <property type="entry name" value="SERINE_THREONINE-PROTEIN KINASE YBDM-RELATED"/>
    <property type="match status" value="1"/>
</dbReference>
<dbReference type="InterPro" id="IPR000719">
    <property type="entry name" value="Prot_kinase_dom"/>
</dbReference>
<keyword evidence="2 5" id="KW-0547">Nucleotide-binding</keyword>
<dbReference type="Proteomes" id="UP001606210">
    <property type="component" value="Unassembled WGS sequence"/>
</dbReference>
<dbReference type="CDD" id="cd14014">
    <property type="entry name" value="STKc_PknB_like"/>
    <property type="match status" value="1"/>
</dbReference>
<sequence length="873" mass="93472">MTATDSENRWARLKAVFDAALDAPRGEREALVAAAGLGDGDLAELRSLLAHHDEATGEQGFLARPVVSLAPAEPAAQIGQRLGNWTLVRPLGAGGMGEVFEARRADGQYEGRAAVKLLKRGMDSAAVLQRFALERQALARLSHPGIARLLDAGASDEGLPYFVMEYVAGRPIDQAAQDLALEARLGLFLQLAEAVAHAHRNLLVHRDLKPGNVLVDETGQVKLLDFGIAKALAPEGGELDTTQAGAMTPNYASPEQVRGEPVSTATDVYSLGVLLYLLLTGLRPTGREATTPQEAARSVLEDEPTRPSRLSPDDVGDPQWLAQARTLQGDLDNIVLKALEKEPERRYASVDALAADLRAYRSGYPVSARAPTWGYRTAKLLARNRLASALGALGLVALLGGLAATTWQAREARLAQGLAEQRLAEVRRVTHDLVFGFGDSVEYLPGGQKIKLDLLRDTHAALERLLPTLGGDTAVVADMAQVQVRMAEALMPGYPGSLEKPDDARRHAQAAMALVAKAWPTQKGNALFATYASRAYNVMASAEQEAGRLEEAVKLTRQGLKLAEEGYSLAPPGVDRLRLLGAITASQFNLGLLLDDNGQGVNRPAEAMTAYEAARAGALAQLGMKAEIAAVNAGLRPEETRLEAELGQTQAVIAGSIASSRLRRGDYAGSAEARRENVEHLRRVQPMHPEQQQFWASLASTLFLQAGLELQLNRPAEALASMRESMDWTLRLLQKDADNPRWPGDRDARALTLGTALALTGASVEARPWLERTRAYWAAETAKAGNARNRRSLGLSELRLAGLRGDAKAMKAAAVALQALSDAEPKSADNALAAAEAAFMLADKPAACAAWDRAAPLRPLPPQALAWRAELGC</sequence>
<dbReference type="PANTHER" id="PTHR43289">
    <property type="entry name" value="MITOGEN-ACTIVATED PROTEIN KINASE KINASE KINASE 20-RELATED"/>
    <property type="match status" value="1"/>
</dbReference>
<evidence type="ECO:0000256" key="2">
    <source>
        <dbReference type="ARBA" id="ARBA00022741"/>
    </source>
</evidence>
<evidence type="ECO:0000313" key="9">
    <source>
        <dbReference type="EMBL" id="MFG6432775.1"/>
    </source>
</evidence>
<dbReference type="InterPro" id="IPR011009">
    <property type="entry name" value="Kinase-like_dom_sf"/>
</dbReference>
<evidence type="ECO:0000256" key="7">
    <source>
        <dbReference type="SAM" id="Phobius"/>
    </source>
</evidence>
<evidence type="ECO:0000313" key="10">
    <source>
        <dbReference type="Proteomes" id="UP001606210"/>
    </source>
</evidence>
<keyword evidence="10" id="KW-1185">Reference proteome</keyword>
<proteinExistence type="predicted"/>
<name>A0ABW7FAY5_9BURK</name>
<evidence type="ECO:0000256" key="5">
    <source>
        <dbReference type="PROSITE-ProRule" id="PRU10141"/>
    </source>
</evidence>
<dbReference type="InterPro" id="IPR011990">
    <property type="entry name" value="TPR-like_helical_dom_sf"/>
</dbReference>
<organism evidence="9 10">
    <name type="scientific">Pelomonas parva</name>
    <dbReference type="NCBI Taxonomy" id="3299032"/>
    <lineage>
        <taxon>Bacteria</taxon>
        <taxon>Pseudomonadati</taxon>
        <taxon>Pseudomonadota</taxon>
        <taxon>Betaproteobacteria</taxon>
        <taxon>Burkholderiales</taxon>
        <taxon>Sphaerotilaceae</taxon>
        <taxon>Roseateles</taxon>
    </lineage>
</organism>
<evidence type="ECO:0000256" key="4">
    <source>
        <dbReference type="ARBA" id="ARBA00022840"/>
    </source>
</evidence>
<dbReference type="RefSeq" id="WP_394482905.1">
    <property type="nucleotide sequence ID" value="NZ_JBIGHV010000009.1"/>
</dbReference>
<dbReference type="InterPro" id="IPR017441">
    <property type="entry name" value="Protein_kinase_ATP_BS"/>
</dbReference>
<feature type="transmembrane region" description="Helical" evidence="7">
    <location>
        <begin position="386"/>
        <end position="407"/>
    </location>
</feature>
<dbReference type="SMART" id="SM00220">
    <property type="entry name" value="S_TKc"/>
    <property type="match status" value="1"/>
</dbReference>
<evidence type="ECO:0000259" key="8">
    <source>
        <dbReference type="PROSITE" id="PS50011"/>
    </source>
</evidence>
<keyword evidence="3 9" id="KW-0418">Kinase</keyword>
<dbReference type="PROSITE" id="PS00108">
    <property type="entry name" value="PROTEIN_KINASE_ST"/>
    <property type="match status" value="1"/>
</dbReference>
<keyword evidence="7" id="KW-1133">Transmembrane helix</keyword>
<dbReference type="SUPFAM" id="SSF56112">
    <property type="entry name" value="Protein kinase-like (PK-like)"/>
    <property type="match status" value="1"/>
</dbReference>
<keyword evidence="4 5" id="KW-0067">ATP-binding</keyword>
<dbReference type="PROSITE" id="PS50011">
    <property type="entry name" value="PROTEIN_KINASE_DOM"/>
    <property type="match status" value="1"/>
</dbReference>
<reference evidence="9 10" key="1">
    <citation type="submission" date="2024-08" db="EMBL/GenBank/DDBJ databases">
        <authorList>
            <person name="Lu H."/>
        </authorList>
    </citation>
    <scope>NUCLEOTIDE SEQUENCE [LARGE SCALE GENOMIC DNA]</scope>
    <source>
        <strain evidence="9 10">LYH14W</strain>
    </source>
</reference>
<feature type="binding site" evidence="5">
    <location>
        <position position="116"/>
    </location>
    <ligand>
        <name>ATP</name>
        <dbReference type="ChEBI" id="CHEBI:30616"/>
    </ligand>
</feature>
<feature type="region of interest" description="Disordered" evidence="6">
    <location>
        <begin position="287"/>
        <end position="318"/>
    </location>
</feature>
<gene>
    <name evidence="9" type="ORF">ACG00Y_22865</name>
</gene>
<dbReference type="PROSITE" id="PS00107">
    <property type="entry name" value="PROTEIN_KINASE_ATP"/>
    <property type="match status" value="1"/>
</dbReference>
<keyword evidence="7" id="KW-0812">Transmembrane</keyword>
<evidence type="ECO:0000256" key="6">
    <source>
        <dbReference type="SAM" id="MobiDB-lite"/>
    </source>
</evidence>
<evidence type="ECO:0000256" key="3">
    <source>
        <dbReference type="ARBA" id="ARBA00022777"/>
    </source>
</evidence>
<dbReference type="Gene3D" id="3.30.200.20">
    <property type="entry name" value="Phosphorylase Kinase, domain 1"/>
    <property type="match status" value="1"/>
</dbReference>
<evidence type="ECO:0000256" key="1">
    <source>
        <dbReference type="ARBA" id="ARBA00022679"/>
    </source>
</evidence>
<accession>A0ABW7FAY5</accession>
<comment type="caution">
    <text evidence="9">The sequence shown here is derived from an EMBL/GenBank/DDBJ whole genome shotgun (WGS) entry which is preliminary data.</text>
</comment>
<dbReference type="Gene3D" id="1.10.510.10">
    <property type="entry name" value="Transferase(Phosphotransferase) domain 1"/>
    <property type="match status" value="1"/>
</dbReference>
<feature type="domain" description="Protein kinase" evidence="8">
    <location>
        <begin position="85"/>
        <end position="361"/>
    </location>
</feature>